<dbReference type="CDD" id="cd03457">
    <property type="entry name" value="intradiol_dioxygenase_like"/>
    <property type="match status" value="1"/>
</dbReference>
<keyword evidence="3" id="KW-0223">Dioxygenase</keyword>
<evidence type="ECO:0000259" key="2">
    <source>
        <dbReference type="Pfam" id="PF00775"/>
    </source>
</evidence>
<proteinExistence type="predicted"/>
<dbReference type="AlphaFoldDB" id="A0A7C9RDG7"/>
<dbReference type="PROSITE" id="PS51318">
    <property type="entry name" value="TAT"/>
    <property type="match status" value="1"/>
</dbReference>
<accession>A0A7C9RDG7</accession>
<dbReference type="GO" id="GO:0008199">
    <property type="term" value="F:ferric iron binding"/>
    <property type="evidence" value="ECO:0007669"/>
    <property type="project" value="InterPro"/>
</dbReference>
<keyword evidence="3" id="KW-0560">Oxidoreductase</keyword>
<dbReference type="Gene3D" id="2.60.130.10">
    <property type="entry name" value="Aromatic compound dioxygenase"/>
    <property type="match status" value="1"/>
</dbReference>
<dbReference type="Pfam" id="PF00775">
    <property type="entry name" value="Dioxygenase_C"/>
    <property type="match status" value="1"/>
</dbReference>
<feature type="domain" description="Intradiol ring-cleavage dioxygenases" evidence="2">
    <location>
        <begin position="75"/>
        <end position="185"/>
    </location>
</feature>
<sequence length="244" mass="26783">MTARQFATRMNRRQALGLIAVTATGGAFVTPAARAAVGSPFGNASLLMPGAGVCTITPEVTEGPFYFDPELERQDITEGRQGVPLTVRLQAVDNQCRPLVKARVDIWHCDAKGIYSGYPRQGDGRDIDTSGEKFLRGIQHTDEQGIVSFQTIYPGWYRGRTTHIHFKVFPDANTAMTGQLFFPDDLSEHLFTTVAPYTDRPEKRDMFNAQDGIARQAGPMSQAALRETKAAYEALLVVAVKADT</sequence>
<dbReference type="RefSeq" id="WP_165120395.1">
    <property type="nucleotide sequence ID" value="NZ_JAAKZG010000012.1"/>
</dbReference>
<dbReference type="PANTHER" id="PTHR34315">
    <property type="match status" value="1"/>
</dbReference>
<protein>
    <submittedName>
        <fullName evidence="3">Intradiol ring-cleavage dioxygenase</fullName>
    </submittedName>
</protein>
<keyword evidence="4" id="KW-1185">Reference proteome</keyword>
<dbReference type="InterPro" id="IPR006311">
    <property type="entry name" value="TAT_signal"/>
</dbReference>
<dbReference type="Proteomes" id="UP000481252">
    <property type="component" value="Unassembled WGS sequence"/>
</dbReference>
<gene>
    <name evidence="3" type="ORF">G6N74_23280</name>
</gene>
<organism evidence="3 4">
    <name type="scientific">Mesorhizobium zhangyense</name>
    <dbReference type="NCBI Taxonomy" id="1776730"/>
    <lineage>
        <taxon>Bacteria</taxon>
        <taxon>Pseudomonadati</taxon>
        <taxon>Pseudomonadota</taxon>
        <taxon>Alphaproteobacteria</taxon>
        <taxon>Hyphomicrobiales</taxon>
        <taxon>Phyllobacteriaceae</taxon>
        <taxon>Mesorhizobium</taxon>
    </lineage>
</organism>
<dbReference type="InterPro" id="IPR000627">
    <property type="entry name" value="Intradiol_dOase_C"/>
</dbReference>
<comment type="caution">
    <text evidence="3">The sequence shown here is derived from an EMBL/GenBank/DDBJ whole genome shotgun (WGS) entry which is preliminary data.</text>
</comment>
<feature type="signal peptide" evidence="1">
    <location>
        <begin position="1"/>
        <end position="35"/>
    </location>
</feature>
<dbReference type="EMBL" id="JAAKZG010000012">
    <property type="protein sequence ID" value="NGN43993.1"/>
    <property type="molecule type" value="Genomic_DNA"/>
</dbReference>
<feature type="chain" id="PRO_5028982023" evidence="1">
    <location>
        <begin position="36"/>
        <end position="244"/>
    </location>
</feature>
<dbReference type="SUPFAM" id="SSF49482">
    <property type="entry name" value="Aromatic compound dioxygenase"/>
    <property type="match status" value="1"/>
</dbReference>
<evidence type="ECO:0000313" key="4">
    <source>
        <dbReference type="Proteomes" id="UP000481252"/>
    </source>
</evidence>
<reference evidence="3 4" key="1">
    <citation type="submission" date="2020-02" db="EMBL/GenBank/DDBJ databases">
        <title>Genome sequence of the type strain CGMCC 1.15528 of Mesorhizobium zhangyense.</title>
        <authorList>
            <person name="Gao J."/>
            <person name="Sun J."/>
        </authorList>
    </citation>
    <scope>NUCLEOTIDE SEQUENCE [LARGE SCALE GENOMIC DNA]</scope>
    <source>
        <strain evidence="3 4">CGMCC 1.15528</strain>
    </source>
</reference>
<evidence type="ECO:0000313" key="3">
    <source>
        <dbReference type="EMBL" id="NGN43993.1"/>
    </source>
</evidence>
<dbReference type="GO" id="GO:0016702">
    <property type="term" value="F:oxidoreductase activity, acting on single donors with incorporation of molecular oxygen, incorporation of two atoms of oxygen"/>
    <property type="evidence" value="ECO:0007669"/>
    <property type="project" value="InterPro"/>
</dbReference>
<name>A0A7C9RDG7_9HYPH</name>
<dbReference type="PANTHER" id="PTHR34315:SF1">
    <property type="entry name" value="INTRADIOL RING-CLEAVAGE DIOXYGENASES DOMAIN-CONTAINING PROTEIN-RELATED"/>
    <property type="match status" value="1"/>
</dbReference>
<evidence type="ECO:0000256" key="1">
    <source>
        <dbReference type="SAM" id="SignalP"/>
    </source>
</evidence>
<keyword evidence="1" id="KW-0732">Signal</keyword>
<dbReference type="InterPro" id="IPR015889">
    <property type="entry name" value="Intradiol_dOase_core"/>
</dbReference>